<dbReference type="InterPro" id="IPR003599">
    <property type="entry name" value="Ig_sub"/>
</dbReference>
<feature type="domain" description="Ig-like" evidence="7">
    <location>
        <begin position="32"/>
        <end position="112"/>
    </location>
</feature>
<feature type="domain" description="Ig-like" evidence="7">
    <location>
        <begin position="327"/>
        <end position="412"/>
    </location>
</feature>
<accession>A0ABD2P9A8</accession>
<dbReference type="SMART" id="SM00408">
    <property type="entry name" value="IGc2"/>
    <property type="match status" value="4"/>
</dbReference>
<evidence type="ECO:0000313" key="8">
    <source>
        <dbReference type="EMBL" id="KAL3287321.1"/>
    </source>
</evidence>
<dbReference type="InterPro" id="IPR013783">
    <property type="entry name" value="Ig-like_fold"/>
</dbReference>
<gene>
    <name evidence="8" type="ORF">HHI36_001796</name>
</gene>
<dbReference type="Gene3D" id="2.60.40.10">
    <property type="entry name" value="Immunoglobulins"/>
    <property type="match status" value="4"/>
</dbReference>
<dbReference type="GO" id="GO:0007155">
    <property type="term" value="P:cell adhesion"/>
    <property type="evidence" value="ECO:0007669"/>
    <property type="project" value="UniProtKB-ARBA"/>
</dbReference>
<evidence type="ECO:0000256" key="1">
    <source>
        <dbReference type="ARBA" id="ARBA00004370"/>
    </source>
</evidence>
<dbReference type="SUPFAM" id="SSF48726">
    <property type="entry name" value="Immunoglobulin"/>
    <property type="match status" value="4"/>
</dbReference>
<evidence type="ECO:0000313" key="9">
    <source>
        <dbReference type="Proteomes" id="UP001516400"/>
    </source>
</evidence>
<dbReference type="PANTHER" id="PTHR44170">
    <property type="entry name" value="PROTEIN SIDEKICK"/>
    <property type="match status" value="1"/>
</dbReference>
<organism evidence="8 9">
    <name type="scientific">Cryptolaemus montrouzieri</name>
    <dbReference type="NCBI Taxonomy" id="559131"/>
    <lineage>
        <taxon>Eukaryota</taxon>
        <taxon>Metazoa</taxon>
        <taxon>Ecdysozoa</taxon>
        <taxon>Arthropoda</taxon>
        <taxon>Hexapoda</taxon>
        <taxon>Insecta</taxon>
        <taxon>Pterygota</taxon>
        <taxon>Neoptera</taxon>
        <taxon>Endopterygota</taxon>
        <taxon>Coleoptera</taxon>
        <taxon>Polyphaga</taxon>
        <taxon>Cucujiformia</taxon>
        <taxon>Coccinelloidea</taxon>
        <taxon>Coccinellidae</taxon>
        <taxon>Scymninae</taxon>
        <taxon>Scymnini</taxon>
        <taxon>Cryptolaemus</taxon>
    </lineage>
</organism>
<dbReference type="EMBL" id="JABFTP020000185">
    <property type="protein sequence ID" value="KAL3287321.1"/>
    <property type="molecule type" value="Genomic_DNA"/>
</dbReference>
<dbReference type="InterPro" id="IPR036179">
    <property type="entry name" value="Ig-like_dom_sf"/>
</dbReference>
<keyword evidence="9" id="KW-1185">Reference proteome</keyword>
<dbReference type="Pfam" id="PF07679">
    <property type="entry name" value="I-set"/>
    <property type="match status" value="2"/>
</dbReference>
<keyword evidence="3" id="KW-0472">Membrane</keyword>
<dbReference type="SMART" id="SM00409">
    <property type="entry name" value="IG"/>
    <property type="match status" value="4"/>
</dbReference>
<proteinExistence type="predicted"/>
<name>A0ABD2P9A8_9CUCU</name>
<evidence type="ECO:0000256" key="4">
    <source>
        <dbReference type="ARBA" id="ARBA00023157"/>
    </source>
</evidence>
<keyword evidence="5" id="KW-0325">Glycoprotein</keyword>
<dbReference type="FunFam" id="2.60.40.10:FF:000004">
    <property type="entry name" value="DCC isoform 1"/>
    <property type="match status" value="2"/>
</dbReference>
<evidence type="ECO:0000256" key="2">
    <source>
        <dbReference type="ARBA" id="ARBA00022737"/>
    </source>
</evidence>
<dbReference type="PANTHER" id="PTHR44170:SF54">
    <property type="entry name" value="FI24025P1"/>
    <property type="match status" value="1"/>
</dbReference>
<comment type="subcellular location">
    <subcellularLocation>
        <location evidence="1">Membrane</location>
    </subcellularLocation>
</comment>
<dbReference type="InterPro" id="IPR007110">
    <property type="entry name" value="Ig-like_dom"/>
</dbReference>
<dbReference type="PROSITE" id="PS50835">
    <property type="entry name" value="IG_LIKE"/>
    <property type="match status" value="4"/>
</dbReference>
<evidence type="ECO:0000256" key="6">
    <source>
        <dbReference type="ARBA" id="ARBA00023319"/>
    </source>
</evidence>
<dbReference type="FunFam" id="2.60.40.10:FF:000032">
    <property type="entry name" value="palladin isoform X1"/>
    <property type="match status" value="1"/>
</dbReference>
<reference evidence="8 9" key="1">
    <citation type="journal article" date="2021" name="BMC Biol.">
        <title>Horizontally acquired antibacterial genes associated with adaptive radiation of ladybird beetles.</title>
        <authorList>
            <person name="Li H.S."/>
            <person name="Tang X.F."/>
            <person name="Huang Y.H."/>
            <person name="Xu Z.Y."/>
            <person name="Chen M.L."/>
            <person name="Du X.Y."/>
            <person name="Qiu B.Y."/>
            <person name="Chen P.T."/>
            <person name="Zhang W."/>
            <person name="Slipinski A."/>
            <person name="Escalona H.E."/>
            <person name="Waterhouse R.M."/>
            <person name="Zwick A."/>
            <person name="Pang H."/>
        </authorList>
    </citation>
    <scope>NUCLEOTIDE SEQUENCE [LARGE SCALE GENOMIC DNA]</scope>
    <source>
        <strain evidence="8">SYSU2018</strain>
    </source>
</reference>
<dbReference type="GO" id="GO:0016020">
    <property type="term" value="C:membrane"/>
    <property type="evidence" value="ECO:0007669"/>
    <property type="project" value="UniProtKB-SubCell"/>
</dbReference>
<protein>
    <recommendedName>
        <fullName evidence="7">Ig-like domain-containing protein</fullName>
    </recommendedName>
</protein>
<evidence type="ECO:0000259" key="7">
    <source>
        <dbReference type="PROSITE" id="PS50835"/>
    </source>
</evidence>
<feature type="domain" description="Ig-like" evidence="7">
    <location>
        <begin position="114"/>
        <end position="213"/>
    </location>
</feature>
<evidence type="ECO:0000256" key="5">
    <source>
        <dbReference type="ARBA" id="ARBA00023180"/>
    </source>
</evidence>
<dbReference type="InterPro" id="IPR003598">
    <property type="entry name" value="Ig_sub2"/>
</dbReference>
<sequence>MFYLNNVTVSKHCFVFLVLAATVLIYSEAHVLEFTIEPTDTVVESGQSAVLDCTVKASQYQPFVLIQWLDEDRQQLTFSGDVYRSQLTNGSLYINSVSEEQGLTGSYRCMATLPNVGSIVSRSAKLSVASLSGFHEEPRDITVFVGQKAYFACRVQAFPIPKIKWLKDERPFHLDDLRMTILPSGALEIDEVLESDQGSYRCNVSSMNSYNLSSKGKLKVDVEIDIAAHVAAPTFIAKPYREVVIEGQDISLDCAANGFPKPMITWLKNGVAIDLNDLDSRYSLIGSTSSLKITNIQESDGGTYQCRAQNREDSEDASATIEIQVPPRFIVKPIDIIEFEHKDIQLNCSVHGKPVPKIEWLKNGEPIVPSDYYQIDNEHSLKIMGLIPNDSGLIQCVASNSAGNIQTAANVKVLKAGSITQLKFESKISQPTIEFWKSKMTVVMINDASVKSNMIVHVRNIIEHYY</sequence>
<feature type="domain" description="Ig-like" evidence="7">
    <location>
        <begin position="233"/>
        <end position="322"/>
    </location>
</feature>
<dbReference type="Pfam" id="PF13927">
    <property type="entry name" value="Ig_3"/>
    <property type="match status" value="2"/>
</dbReference>
<dbReference type="Proteomes" id="UP001516400">
    <property type="component" value="Unassembled WGS sequence"/>
</dbReference>
<keyword evidence="6" id="KW-0393">Immunoglobulin domain</keyword>
<evidence type="ECO:0000256" key="3">
    <source>
        <dbReference type="ARBA" id="ARBA00023136"/>
    </source>
</evidence>
<comment type="caution">
    <text evidence="8">The sequence shown here is derived from an EMBL/GenBank/DDBJ whole genome shotgun (WGS) entry which is preliminary data.</text>
</comment>
<keyword evidence="2" id="KW-0677">Repeat</keyword>
<dbReference type="InterPro" id="IPR013098">
    <property type="entry name" value="Ig_I-set"/>
</dbReference>
<keyword evidence="4" id="KW-1015">Disulfide bond</keyword>
<dbReference type="AlphaFoldDB" id="A0ABD2P9A8"/>